<sequence length="717" mass="82489">MEFKLVFIIIPVFIITANGYRDLIYNRSELFDDNLYEEVLNRRQCAAQVKYLRINDQRLWGRFLDARSRFPRSLTRGNVVDLGGYDECLGIEKNVRNMSIEGKFCMVRIPLIQFIHLVNLSAPLEFSQISQTEVNRNLLNFENTNYNDLTSLIRIQTQLQKFVGMTQEDVMQRTEEVNPVFDASIRFAVCIPKPCSLRNALNIIFGLQITGLQVEEGYCRLPNDKPWVAADYIAVSIFSVIGFLMVLSTTYDIRHRILLKRDPKTINKLLLSFSVYTNTLRLVTYKPSPGALECLDGIRAFAMMWVIVGHTHVTYLISAPLQNPLQMINFMQSFWSLWITSSTITVDTFFTLSGLLLIYTTTGKITGWKLMKNLHLFYLNRYLRLFPVLAACVLLQASLFHRVSDGPAWEAVAQQALQCRKSWWPTLLFIQNFYSPLYMCLSHTWYLAIDFQLFLISPLILFWVVSGKKRTAWITLITALLASLIGSTIYNFIMGFKAGPFTLSLSAEDQPDYFSYYYVNPLVRSSPFFVGMIFGYILHLCRGKEIIIPKAQVALLWLLALILSSGVIYMHYPVIQIDWDKQTVNDLVNSFMRPIWSLCVSWMIFACVHGYAGPINWLLSHPMWKILGRLSYAMYIFHYPLMILVNGTVRTPLYFSNEFAIQKFLADFVTAVLVAYIVTMFVDAPCSVLIKHFLGVDKKQAQVKPLSGTDNPKEEKN</sequence>
<dbReference type="PANTHER" id="PTHR11161">
    <property type="entry name" value="O-ACYLTRANSFERASE"/>
    <property type="match status" value="1"/>
</dbReference>
<evidence type="ECO:0000256" key="1">
    <source>
        <dbReference type="SAM" id="Phobius"/>
    </source>
</evidence>
<name>A0ABM3MXP1_GALME</name>
<evidence type="ECO:0000259" key="2">
    <source>
        <dbReference type="SMART" id="SM00703"/>
    </source>
</evidence>
<dbReference type="Proteomes" id="UP001652740">
    <property type="component" value="Unplaced"/>
</dbReference>
<feature type="transmembrane region" description="Helical" evidence="1">
    <location>
        <begin position="669"/>
        <end position="690"/>
    </location>
</feature>
<feature type="transmembrane region" description="Helical" evidence="1">
    <location>
        <begin position="298"/>
        <end position="317"/>
    </location>
</feature>
<feature type="transmembrane region" description="Helical" evidence="1">
    <location>
        <begin position="445"/>
        <end position="465"/>
    </location>
</feature>
<gene>
    <name evidence="4" type="primary">LOC113519998</name>
</gene>
<evidence type="ECO:0000313" key="4">
    <source>
        <dbReference type="RefSeq" id="XP_052756126.1"/>
    </source>
</evidence>
<feature type="transmembrane region" description="Helical" evidence="1">
    <location>
        <begin position="522"/>
        <end position="541"/>
    </location>
</feature>
<dbReference type="SMART" id="SM00703">
    <property type="entry name" value="NRF"/>
    <property type="match status" value="1"/>
</dbReference>
<feature type="transmembrane region" description="Helical" evidence="1">
    <location>
        <begin position="630"/>
        <end position="649"/>
    </location>
</feature>
<feature type="transmembrane region" description="Helical" evidence="1">
    <location>
        <begin position="382"/>
        <end position="400"/>
    </location>
</feature>
<feature type="transmembrane region" description="Helical" evidence="1">
    <location>
        <begin position="553"/>
        <end position="575"/>
    </location>
</feature>
<dbReference type="RefSeq" id="XP_052756126.1">
    <property type="nucleotide sequence ID" value="XM_052900166.1"/>
</dbReference>
<feature type="domain" description="Nose resistant-to-fluoxetine protein N-terminal" evidence="2">
    <location>
        <begin position="42"/>
        <end position="221"/>
    </location>
</feature>
<dbReference type="InterPro" id="IPR052728">
    <property type="entry name" value="O2_lipid_transport_reg"/>
</dbReference>
<accession>A0ABM3MXP1</accession>
<dbReference type="PANTHER" id="PTHR11161:SF0">
    <property type="entry name" value="O-ACYLTRANSFERASE LIKE PROTEIN"/>
    <property type="match status" value="1"/>
</dbReference>
<protein>
    <submittedName>
        <fullName evidence="4">O-acyltransferase like protein-like</fullName>
    </submittedName>
</protein>
<dbReference type="Pfam" id="PF20146">
    <property type="entry name" value="NRF"/>
    <property type="match status" value="1"/>
</dbReference>
<feature type="transmembrane region" description="Helical" evidence="1">
    <location>
        <begin position="337"/>
        <end position="361"/>
    </location>
</feature>
<dbReference type="InterPro" id="IPR006621">
    <property type="entry name" value="Nose-resist-to-fluoxetine_N"/>
</dbReference>
<feature type="transmembrane region" description="Helical" evidence="1">
    <location>
        <begin position="472"/>
        <end position="493"/>
    </location>
</feature>
<dbReference type="InterPro" id="IPR002656">
    <property type="entry name" value="Acyl_transf_3_dom"/>
</dbReference>
<dbReference type="Pfam" id="PF01757">
    <property type="entry name" value="Acyl_transf_3"/>
    <property type="match status" value="1"/>
</dbReference>
<proteinExistence type="predicted"/>
<feature type="transmembrane region" description="Helical" evidence="1">
    <location>
        <begin position="595"/>
        <end position="618"/>
    </location>
</feature>
<reference evidence="4" key="1">
    <citation type="submission" date="2025-08" db="UniProtKB">
        <authorList>
            <consortium name="RefSeq"/>
        </authorList>
    </citation>
    <scope>IDENTIFICATION</scope>
    <source>
        <tissue evidence="4">Whole larvae</tissue>
    </source>
</reference>
<keyword evidence="3" id="KW-1185">Reference proteome</keyword>
<dbReference type="GeneID" id="113519998"/>
<keyword evidence="1" id="KW-0812">Transmembrane</keyword>
<keyword evidence="1" id="KW-0472">Membrane</keyword>
<organism evidence="3 4">
    <name type="scientific">Galleria mellonella</name>
    <name type="common">Greater wax moth</name>
    <dbReference type="NCBI Taxonomy" id="7137"/>
    <lineage>
        <taxon>Eukaryota</taxon>
        <taxon>Metazoa</taxon>
        <taxon>Ecdysozoa</taxon>
        <taxon>Arthropoda</taxon>
        <taxon>Hexapoda</taxon>
        <taxon>Insecta</taxon>
        <taxon>Pterygota</taxon>
        <taxon>Neoptera</taxon>
        <taxon>Endopterygota</taxon>
        <taxon>Lepidoptera</taxon>
        <taxon>Glossata</taxon>
        <taxon>Ditrysia</taxon>
        <taxon>Pyraloidea</taxon>
        <taxon>Pyralidae</taxon>
        <taxon>Galleriinae</taxon>
        <taxon>Galleria</taxon>
    </lineage>
</organism>
<evidence type="ECO:0000313" key="3">
    <source>
        <dbReference type="Proteomes" id="UP001652740"/>
    </source>
</evidence>
<keyword evidence="1" id="KW-1133">Transmembrane helix</keyword>
<feature type="transmembrane region" description="Helical" evidence="1">
    <location>
        <begin position="232"/>
        <end position="251"/>
    </location>
</feature>